<dbReference type="RefSeq" id="WP_233054993.1">
    <property type="nucleotide sequence ID" value="NZ_JAIMJA010000036.1"/>
</dbReference>
<proteinExistence type="predicted"/>
<keyword evidence="1" id="KW-0732">Signal</keyword>
<gene>
    <name evidence="2" type="ORF">K6Y31_20915</name>
</gene>
<comment type="caution">
    <text evidence="2">The sequence shown here is derived from an EMBL/GenBank/DDBJ whole genome shotgun (WGS) entry which is preliminary data.</text>
</comment>
<feature type="signal peptide" evidence="1">
    <location>
        <begin position="1"/>
        <end position="17"/>
    </location>
</feature>
<sequence>MKYIFFTLFLFSASAFAADEVTALEQVMQNLQDIADFFTIGIPDLVSRVIAYAIEFAVYLKVLSFVFMLELATDVAKHIMLDLNLTAHINTAFSSIPPDIGYFLIKFRFPDCVSFLFECYITRFVLNFLGW</sequence>
<organism evidence="2 3">
    <name type="scientific">Motilimonas cestriensis</name>
    <dbReference type="NCBI Taxonomy" id="2742685"/>
    <lineage>
        <taxon>Bacteria</taxon>
        <taxon>Pseudomonadati</taxon>
        <taxon>Pseudomonadota</taxon>
        <taxon>Gammaproteobacteria</taxon>
        <taxon>Alteromonadales</taxon>
        <taxon>Alteromonadales genera incertae sedis</taxon>
        <taxon>Motilimonas</taxon>
    </lineage>
</organism>
<name>A0ABS8WDW5_9GAMM</name>
<accession>A0ABS8WDW5</accession>
<evidence type="ECO:0000256" key="1">
    <source>
        <dbReference type="SAM" id="SignalP"/>
    </source>
</evidence>
<evidence type="ECO:0008006" key="4">
    <source>
        <dbReference type="Google" id="ProtNLM"/>
    </source>
</evidence>
<protein>
    <recommendedName>
        <fullName evidence="4">DUF2523 domain-containing protein</fullName>
    </recommendedName>
</protein>
<reference evidence="2 3" key="1">
    <citation type="journal article" date="2022" name="Environ. Microbiol. Rep.">
        <title>Eco-phylogenetic analyses reveal divergent evolution of vitamin B12 metabolism in the marine bacterial family 'Psychromonadaceae'.</title>
        <authorList>
            <person name="Jin X."/>
            <person name="Yang Y."/>
            <person name="Cao H."/>
            <person name="Gao B."/>
            <person name="Zhao Z."/>
        </authorList>
    </citation>
    <scope>NUCLEOTIDE SEQUENCE [LARGE SCALE GENOMIC DNA]</scope>
    <source>
        <strain evidence="2 3">MKS20</strain>
    </source>
</reference>
<dbReference type="EMBL" id="JAIMJA010000036">
    <property type="protein sequence ID" value="MCE2597239.1"/>
    <property type="molecule type" value="Genomic_DNA"/>
</dbReference>
<evidence type="ECO:0000313" key="3">
    <source>
        <dbReference type="Proteomes" id="UP001201273"/>
    </source>
</evidence>
<evidence type="ECO:0000313" key="2">
    <source>
        <dbReference type="EMBL" id="MCE2597239.1"/>
    </source>
</evidence>
<dbReference type="Proteomes" id="UP001201273">
    <property type="component" value="Unassembled WGS sequence"/>
</dbReference>
<keyword evidence="3" id="KW-1185">Reference proteome</keyword>
<feature type="chain" id="PRO_5045050998" description="DUF2523 domain-containing protein" evidence="1">
    <location>
        <begin position="18"/>
        <end position="131"/>
    </location>
</feature>